<evidence type="ECO:0000313" key="3">
    <source>
        <dbReference type="Proteomes" id="UP001391051"/>
    </source>
</evidence>
<dbReference type="EMBL" id="JAQQWE010000006">
    <property type="protein sequence ID" value="KAK7948423.1"/>
    <property type="molecule type" value="Genomic_DNA"/>
</dbReference>
<feature type="domain" description="Heterokaryon incompatibility" evidence="1">
    <location>
        <begin position="58"/>
        <end position="206"/>
    </location>
</feature>
<dbReference type="GeneID" id="92078593"/>
<dbReference type="InterPro" id="IPR009097">
    <property type="entry name" value="Cyclic_Pdiesterase"/>
</dbReference>
<dbReference type="Pfam" id="PF26639">
    <property type="entry name" value="Het-6_barrel"/>
    <property type="match status" value="1"/>
</dbReference>
<dbReference type="RefSeq" id="XP_066697929.1">
    <property type="nucleotide sequence ID" value="XM_066845531.1"/>
</dbReference>
<organism evidence="2 3">
    <name type="scientific">Apiospora aurea</name>
    <dbReference type="NCBI Taxonomy" id="335848"/>
    <lineage>
        <taxon>Eukaryota</taxon>
        <taxon>Fungi</taxon>
        <taxon>Dikarya</taxon>
        <taxon>Ascomycota</taxon>
        <taxon>Pezizomycotina</taxon>
        <taxon>Sordariomycetes</taxon>
        <taxon>Xylariomycetidae</taxon>
        <taxon>Amphisphaeriales</taxon>
        <taxon>Apiosporaceae</taxon>
        <taxon>Apiospora</taxon>
    </lineage>
</organism>
<dbReference type="PANTHER" id="PTHR24148:SF64">
    <property type="entry name" value="HETEROKARYON INCOMPATIBILITY DOMAIN-CONTAINING PROTEIN"/>
    <property type="match status" value="1"/>
</dbReference>
<dbReference type="PANTHER" id="PTHR24148">
    <property type="entry name" value="ANKYRIN REPEAT DOMAIN-CONTAINING PROTEIN 39 HOMOLOG-RELATED"/>
    <property type="match status" value="1"/>
</dbReference>
<name>A0ABR1Q7C9_9PEZI</name>
<dbReference type="SUPFAM" id="SSF55144">
    <property type="entry name" value="LigT-like"/>
    <property type="match status" value="1"/>
</dbReference>
<evidence type="ECO:0000313" key="2">
    <source>
        <dbReference type="EMBL" id="KAK7948423.1"/>
    </source>
</evidence>
<dbReference type="Pfam" id="PF06985">
    <property type="entry name" value="HET"/>
    <property type="match status" value="1"/>
</dbReference>
<dbReference type="InterPro" id="IPR010730">
    <property type="entry name" value="HET"/>
</dbReference>
<gene>
    <name evidence="2" type="ORF">PG986_009309</name>
</gene>
<dbReference type="Proteomes" id="UP001391051">
    <property type="component" value="Unassembled WGS sequence"/>
</dbReference>
<dbReference type="Gene3D" id="3.90.1140.10">
    <property type="entry name" value="Cyclic phosphodiesterase"/>
    <property type="match status" value="1"/>
</dbReference>
<sequence length="827" mass="92814">MDIYKDVPLLDYATPSIRLLEFNTARGNPEPLQTGFEAGSTPMCASLKTYPLKLAPAYAALSYTWGQVQNQALLTLSGSPVPLSNTLGEVFDYLLQNKQDGQPSITRLWVDGICINQQDSKEKSAQVAHMKDIYVRAERVLVWLGPTDEQAGLAFDTLERFAQDDGTSDASITLKHIESDRATERRSALEKLLQRPWFSRMWVIQEVVVARVRATGSGFYVLSDGKATRAVGIGQWRAIFHDFQDPKRDEALYIRVLIKSSSDKEATDLRDKVYALLGIASEAFSQGITVNYEDSVQNVYIDCTKHILRSRSDLRVLSIIRQKNRGSQVAGLPSWVPDWSQAMDNGGVLNRYYRFLWDRLFKANGATQSQIGKIAAVFSLESLLPTNGPNSVAMSLDWLRKLVDDLDTDAEYAPSREPTWLALFRTITADRTPASPRIDPEYGQKYFSRFNKASLPNDTINMFTSQEFWGPISGSLKAIITGKVLFVSSTGYLGLTEEGCCSGDTICVFMGGEVPFVMREKSCGLFYFHGEAYVHGIMDGEALGGEPKRDLASMGLAETIEGFIAQTEGYPGRIRELFEIQRHDRNAKSKATFLDPKFEGARCDNILKSILEDDAFVDPRNNLCLWVRPPPEIIEAIIEAQRELRNMVPDGFWMAPSGSMHMTLLEIVHSETPEKLRDAVARLQPSFQQLTDFVRLHPVKLGRPQLNYDEGTVSMTVVPEGDSEYTYLHLRRDLARLCRDKGVEAASRYFTTSSHVTIARIVNDEVLSNLPSRQMWVTKIESINGQLRKQLWPHHQESPTAGEWLIGGEQGIEIRTGRLWYGGGETI</sequence>
<reference evidence="2 3" key="1">
    <citation type="submission" date="2023-01" db="EMBL/GenBank/DDBJ databases">
        <title>Analysis of 21 Apiospora genomes using comparative genomics revels a genus with tremendous synthesis potential of carbohydrate active enzymes and secondary metabolites.</title>
        <authorList>
            <person name="Sorensen T."/>
        </authorList>
    </citation>
    <scope>NUCLEOTIDE SEQUENCE [LARGE SCALE GENOMIC DNA]</scope>
    <source>
        <strain evidence="2 3">CBS 24483</strain>
    </source>
</reference>
<accession>A0ABR1Q7C9</accession>
<proteinExistence type="predicted"/>
<comment type="caution">
    <text evidence="2">The sequence shown here is derived from an EMBL/GenBank/DDBJ whole genome shotgun (WGS) entry which is preliminary data.</text>
</comment>
<protein>
    <recommendedName>
        <fullName evidence="1">Heterokaryon incompatibility domain-containing protein</fullName>
    </recommendedName>
</protein>
<keyword evidence="3" id="KW-1185">Reference proteome</keyword>
<evidence type="ECO:0000259" key="1">
    <source>
        <dbReference type="Pfam" id="PF06985"/>
    </source>
</evidence>
<dbReference type="InterPro" id="IPR052895">
    <property type="entry name" value="HetReg/Transcr_Mod"/>
</dbReference>